<feature type="domain" description="RNA polymerase II assembly factor Rtp1 C-terminal" evidence="4">
    <location>
        <begin position="609"/>
        <end position="717"/>
    </location>
</feature>
<evidence type="ECO:0000259" key="4">
    <source>
        <dbReference type="Pfam" id="PF10363"/>
    </source>
</evidence>
<dbReference type="GO" id="GO:0009306">
    <property type="term" value="P:protein secretion"/>
    <property type="evidence" value="ECO:0007669"/>
    <property type="project" value="TreeGrafter"/>
</dbReference>
<dbReference type="EMBL" id="ML978140">
    <property type="protein sequence ID" value="KAF2093059.1"/>
    <property type="molecule type" value="Genomic_DNA"/>
</dbReference>
<dbReference type="PANTHER" id="PTHR20959">
    <property type="entry name" value="TRANSPORT AND GOLGI ORGANIZATION PROTEIN 6 FAMILY MEMBER"/>
    <property type="match status" value="1"/>
</dbReference>
<dbReference type="Pfam" id="PF10304">
    <property type="entry name" value="RTP1_C2"/>
    <property type="match status" value="1"/>
</dbReference>
<feature type="domain" description="TANGO6 HEAT repeat" evidence="5">
    <location>
        <begin position="174"/>
        <end position="394"/>
    </location>
</feature>
<dbReference type="OrthoDB" id="39591at2759"/>
<feature type="domain" description="RNA polymerase II assembly factor Rtp1 C-terminal" evidence="3">
    <location>
        <begin position="900"/>
        <end position="931"/>
    </location>
</feature>
<gene>
    <name evidence="6" type="ORF">NA57DRAFT_21610</name>
</gene>
<evidence type="ECO:0000259" key="5">
    <source>
        <dbReference type="Pfam" id="PF23565"/>
    </source>
</evidence>
<dbReference type="SUPFAM" id="SSF48371">
    <property type="entry name" value="ARM repeat"/>
    <property type="match status" value="1"/>
</dbReference>
<sequence length="988" mass="107506">INGIMDLVFVEGVYPELSPGVGYPEICRSRSLLYRSLPEDYGVSHDLNMCVEIVDDLGRIFDDLGKGLGPFIVDQYLPDFVAAAAQVAFADNWDGNSALREREIFKIRIIGMPTRTVLETLTVLNQPNAPEWLRAVLTENLSLVPLRQGGLQETIRFITSLYVDPNENTPIPKEAMDQISKLFATAPQSVSETEFFSRLGPQLLDLLDGKAGPHLATASGVIIGQRILGKKSWGAPGSIGWKLYVEPIHQAMDPQNTAADILTDEGTLRVALQRLAVLVAAHPNPGLFGRLLSPVLLPLWGLCTYSDSRPVDSFWSETTRQLLVGFFKLTSSPSALQTVAKNILFDGRTHWQYGPGSHGGVEIRRRKSTNDPPNIIELVSGVDSRVKMFIDIVKASSVTDKTAFEVLAELTKTWLAGSQSSKKSHNSAQLGTDTDPAHSLASVKLLEAMLTSFKEQITRQPQAVLFLVKQLLEDQLNAIKADAQRKQNLKKPTVSSLGQIVQRPESTNDGPTAEGEHETISIALSLIDVTLSADNGIELSNDIQSTLNAIIDSLQRLKNSPIPPAMQSSITATISLIQPYLSFSQQNPQTSQTASPTTPHLQQDRALLSEIRADLTSPVPPIRAEALANLSTLISTHSLAIDVPSTTLLVLHAITADTEEFVYLKAIRTLTVLTANADPRLVSRFVIEAFVDAEEKEELDARLRVGEGIVQIVGGLEEIRESPEMADTIRRIGRAVLGVAGRRGERPKQARQQKLEAKRQAQSQSVSLGNIVSIHDEDEKKSREEEAIAKIVGGWSNTGNEEDVRIRTSALSIVGKIVSSPRGLAALGDEMLREAVHLALAMLALEFAPEKAILRRAAVLVFLEVLRALDAGLEDVGSHLGRGKMGDGRGSIELDAQKWAEVERVLSWVKDVDEDEIVRGHAEAVLESLEAWRMKNLLAVGRSSRDEGGLGVSIGGEGAHLGVEAGLRGLAVNPESQAGGMRRIEEID</sequence>
<feature type="region of interest" description="Disordered" evidence="2">
    <location>
        <begin position="492"/>
        <end position="516"/>
    </location>
</feature>
<feature type="non-terminal residue" evidence="6">
    <location>
        <position position="988"/>
    </location>
</feature>
<dbReference type="InterPro" id="IPR057407">
    <property type="entry name" value="HEAT_TANGO6"/>
</dbReference>
<accession>A0A9P4I3K6</accession>
<evidence type="ECO:0000256" key="2">
    <source>
        <dbReference type="SAM" id="MobiDB-lite"/>
    </source>
</evidence>
<proteinExistence type="inferred from homology"/>
<evidence type="ECO:0000259" key="3">
    <source>
        <dbReference type="Pfam" id="PF10304"/>
    </source>
</evidence>
<evidence type="ECO:0008006" key="8">
    <source>
        <dbReference type="Google" id="ProtNLM"/>
    </source>
</evidence>
<evidence type="ECO:0000313" key="7">
    <source>
        <dbReference type="Proteomes" id="UP000799772"/>
    </source>
</evidence>
<comment type="caution">
    <text evidence="6">The sequence shown here is derived from an EMBL/GenBank/DDBJ whole genome shotgun (WGS) entry which is preliminary data.</text>
</comment>
<dbReference type="Proteomes" id="UP000799772">
    <property type="component" value="Unassembled WGS sequence"/>
</dbReference>
<dbReference type="PANTHER" id="PTHR20959:SF1">
    <property type="entry name" value="TRANSPORT AND GOLGI ORGANIZATION PROTEIN 6 HOMOLOG"/>
    <property type="match status" value="1"/>
</dbReference>
<dbReference type="InterPro" id="IPR019414">
    <property type="entry name" value="Rtp1_C2"/>
</dbReference>
<reference evidence="6" key="1">
    <citation type="journal article" date="2020" name="Stud. Mycol.">
        <title>101 Dothideomycetes genomes: a test case for predicting lifestyles and emergence of pathogens.</title>
        <authorList>
            <person name="Haridas S."/>
            <person name="Albert R."/>
            <person name="Binder M."/>
            <person name="Bloem J."/>
            <person name="Labutti K."/>
            <person name="Salamov A."/>
            <person name="Andreopoulos B."/>
            <person name="Baker S."/>
            <person name="Barry K."/>
            <person name="Bills G."/>
            <person name="Bluhm B."/>
            <person name="Cannon C."/>
            <person name="Castanera R."/>
            <person name="Culley D."/>
            <person name="Daum C."/>
            <person name="Ezra D."/>
            <person name="Gonzalez J."/>
            <person name="Henrissat B."/>
            <person name="Kuo A."/>
            <person name="Liang C."/>
            <person name="Lipzen A."/>
            <person name="Lutzoni F."/>
            <person name="Magnuson J."/>
            <person name="Mondo S."/>
            <person name="Nolan M."/>
            <person name="Ohm R."/>
            <person name="Pangilinan J."/>
            <person name="Park H.-J."/>
            <person name="Ramirez L."/>
            <person name="Alfaro M."/>
            <person name="Sun H."/>
            <person name="Tritt A."/>
            <person name="Yoshinaga Y."/>
            <person name="Zwiers L.-H."/>
            <person name="Turgeon B."/>
            <person name="Goodwin S."/>
            <person name="Spatafora J."/>
            <person name="Crous P."/>
            <person name="Grigoriev I."/>
        </authorList>
    </citation>
    <scope>NUCLEOTIDE SEQUENCE</scope>
    <source>
        <strain evidence="6">CBS 133067</strain>
    </source>
</reference>
<dbReference type="AlphaFoldDB" id="A0A9P4I3K6"/>
<dbReference type="InterPro" id="IPR039600">
    <property type="entry name" value="TANGO6/Rtp1"/>
</dbReference>
<dbReference type="InterPro" id="IPR019451">
    <property type="entry name" value="Rtp1_C1"/>
</dbReference>
<feature type="compositionally biased region" description="Polar residues" evidence="2">
    <location>
        <begin position="493"/>
        <end position="510"/>
    </location>
</feature>
<dbReference type="Pfam" id="PF10363">
    <property type="entry name" value="RTP1_C1"/>
    <property type="match status" value="1"/>
</dbReference>
<dbReference type="InterPro" id="IPR016024">
    <property type="entry name" value="ARM-type_fold"/>
</dbReference>
<dbReference type="Pfam" id="PF23565">
    <property type="entry name" value="ARM_TANGO6"/>
    <property type="match status" value="1"/>
</dbReference>
<name>A0A9P4I3K6_9PEZI</name>
<evidence type="ECO:0000313" key="6">
    <source>
        <dbReference type="EMBL" id="KAF2093059.1"/>
    </source>
</evidence>
<feature type="non-terminal residue" evidence="6">
    <location>
        <position position="1"/>
    </location>
</feature>
<keyword evidence="7" id="KW-1185">Reference proteome</keyword>
<comment type="similarity">
    <text evidence="1">Belongs to the Tango6 family.</text>
</comment>
<protein>
    <recommendedName>
        <fullName evidence="8">RNA polymerase II assembly factor Rtp1 C-terminal domain-containing protein</fullName>
    </recommendedName>
</protein>
<evidence type="ECO:0000256" key="1">
    <source>
        <dbReference type="ARBA" id="ARBA00005724"/>
    </source>
</evidence>
<organism evidence="6 7">
    <name type="scientific">Rhizodiscina lignyota</name>
    <dbReference type="NCBI Taxonomy" id="1504668"/>
    <lineage>
        <taxon>Eukaryota</taxon>
        <taxon>Fungi</taxon>
        <taxon>Dikarya</taxon>
        <taxon>Ascomycota</taxon>
        <taxon>Pezizomycotina</taxon>
        <taxon>Dothideomycetes</taxon>
        <taxon>Pleosporomycetidae</taxon>
        <taxon>Aulographales</taxon>
        <taxon>Rhizodiscinaceae</taxon>
        <taxon>Rhizodiscina</taxon>
    </lineage>
</organism>